<dbReference type="Proteomes" id="UP000531938">
    <property type="component" value="Unassembled WGS sequence"/>
</dbReference>
<evidence type="ECO:0000256" key="3">
    <source>
        <dbReference type="PIRSR" id="PIRSR600407-1"/>
    </source>
</evidence>
<evidence type="ECO:0000256" key="1">
    <source>
        <dbReference type="ARBA" id="ARBA00009283"/>
    </source>
</evidence>
<comment type="caution">
    <text evidence="5">The sequence shown here is derived from an EMBL/GenBank/DDBJ whole genome shotgun (WGS) entry which is preliminary data.</text>
</comment>
<dbReference type="InterPro" id="IPR000407">
    <property type="entry name" value="GDA1_CD39_NTPase"/>
</dbReference>
<feature type="active site" description="Proton acceptor" evidence="3">
    <location>
        <position position="123"/>
    </location>
</feature>
<comment type="similarity">
    <text evidence="1">Belongs to the GDA1/CD39 NTPase family.</text>
</comment>
<proteinExistence type="inferred from homology"/>
<dbReference type="EMBL" id="VZSH01000191">
    <property type="protein sequence ID" value="NWY04405.1"/>
    <property type="molecule type" value="Genomic_DNA"/>
</dbReference>
<dbReference type="PANTHER" id="PTHR11782">
    <property type="entry name" value="ADENOSINE/GUANOSINE DIPHOSPHATASE"/>
    <property type="match status" value="1"/>
</dbReference>
<name>A0A7K7B836_9AVES</name>
<evidence type="ECO:0000313" key="6">
    <source>
        <dbReference type="Proteomes" id="UP000531938"/>
    </source>
</evidence>
<keyword evidence="2 5" id="KW-0378">Hydrolase</keyword>
<organism evidence="5 6">
    <name type="scientific">Nothoprocta ornata</name>
    <dbReference type="NCBI Taxonomy" id="83376"/>
    <lineage>
        <taxon>Eukaryota</taxon>
        <taxon>Metazoa</taxon>
        <taxon>Chordata</taxon>
        <taxon>Craniata</taxon>
        <taxon>Vertebrata</taxon>
        <taxon>Euteleostomi</taxon>
        <taxon>Archelosauria</taxon>
        <taxon>Archosauria</taxon>
        <taxon>Dinosauria</taxon>
        <taxon>Saurischia</taxon>
        <taxon>Theropoda</taxon>
        <taxon>Coelurosauria</taxon>
        <taxon>Aves</taxon>
        <taxon>Palaeognathae</taxon>
        <taxon>Tinamiformes</taxon>
        <taxon>Tinamidae</taxon>
        <taxon>Nothoprocta</taxon>
    </lineage>
</organism>
<dbReference type="Pfam" id="PF01150">
    <property type="entry name" value="GDA1_CD39"/>
    <property type="match status" value="1"/>
</dbReference>
<accession>A0A7K7B836</accession>
<reference evidence="5 6" key="1">
    <citation type="submission" date="2019-09" db="EMBL/GenBank/DDBJ databases">
        <title>Bird 10,000 Genomes (B10K) Project - Family phase.</title>
        <authorList>
            <person name="Zhang G."/>
        </authorList>
    </citation>
    <scope>NUCLEOTIDE SEQUENCE [LARGE SCALE GENOMIC DNA]</scope>
    <source>
        <strain evidence="5">B10K-MSB-03</strain>
    </source>
</reference>
<feature type="binding site" evidence="4">
    <location>
        <begin position="164"/>
        <end position="168"/>
    </location>
    <ligand>
        <name>ATP</name>
        <dbReference type="ChEBI" id="CHEBI:30616"/>
    </ligand>
</feature>
<evidence type="ECO:0000256" key="2">
    <source>
        <dbReference type="ARBA" id="ARBA00022801"/>
    </source>
</evidence>
<evidence type="ECO:0000256" key="4">
    <source>
        <dbReference type="PIRSR" id="PIRSR600407-2"/>
    </source>
</evidence>
<dbReference type="GO" id="GO:0005524">
    <property type="term" value="F:ATP binding"/>
    <property type="evidence" value="ECO:0007669"/>
    <property type="project" value="UniProtKB-KW"/>
</dbReference>
<feature type="non-terminal residue" evidence="5">
    <location>
        <position position="1"/>
    </location>
</feature>
<gene>
    <name evidence="5" type="primary">Entpd8_0</name>
    <name evidence="5" type="ORF">NOTORN_R03597</name>
</gene>
<keyword evidence="6" id="KW-1185">Reference proteome</keyword>
<dbReference type="Gene3D" id="3.30.420.40">
    <property type="match status" value="1"/>
</dbReference>
<dbReference type="GO" id="GO:0005886">
    <property type="term" value="C:plasma membrane"/>
    <property type="evidence" value="ECO:0007669"/>
    <property type="project" value="TreeGrafter"/>
</dbReference>
<protein>
    <submittedName>
        <fullName evidence="5">ENTP8 diphosphohydrolase</fullName>
    </submittedName>
</protein>
<dbReference type="FunFam" id="3.30.420.40:FF:000068">
    <property type="entry name" value="Ectonucleoside triphosphate diphosphohydrolase 1"/>
    <property type="match status" value="1"/>
</dbReference>
<sequence length="398" mass="45097">GIVIDAGSSHTSLFIYRWDKEKNTVVINQTFSCNVQGQGISSYANNPPKAGASLRECLDKALDVIPTAKGREVSAFLGATAGMRLLREKNSSAADQIMAGIAKTMKEYPVDFHGARIITGQEEGTYGWMAINYLTDSFPKNPSKEDTQDPPEMARTFGALDLGGESTQISFIPKSSVMKQKEVSKVTLYGYNYNIYTQSYLCYGQNEVLKHLTKTLIEVREKSHPRTQVGHPCYPRNYKETIWLSSLHTTTCIRQNDLQTPLADRRVTLEGKGNVKRCRVIMQKLLNISTCSQSQDCIFDGAYEPAVSRQFFAFSGFYYNFRFLNLTNGQSLLTVSKNIRNFCRRSWQDLSSSYPEEKPERLRSYCTNANYILTLLLDAYKFNETSWNNIIFQRKVSS</sequence>
<dbReference type="AlphaFoldDB" id="A0A7K7B836"/>
<dbReference type="GO" id="GO:0009134">
    <property type="term" value="P:nucleoside diphosphate catabolic process"/>
    <property type="evidence" value="ECO:0007669"/>
    <property type="project" value="TreeGrafter"/>
</dbReference>
<dbReference type="GO" id="GO:0004382">
    <property type="term" value="F:GDP phosphatase activity"/>
    <property type="evidence" value="ECO:0007669"/>
    <property type="project" value="TreeGrafter"/>
</dbReference>
<dbReference type="GO" id="GO:0045134">
    <property type="term" value="F:UDP phosphatase activity"/>
    <property type="evidence" value="ECO:0007669"/>
    <property type="project" value="TreeGrafter"/>
</dbReference>
<keyword evidence="4" id="KW-0067">ATP-binding</keyword>
<evidence type="ECO:0000313" key="5">
    <source>
        <dbReference type="EMBL" id="NWY04405.1"/>
    </source>
</evidence>
<dbReference type="PANTHER" id="PTHR11782:SF117">
    <property type="entry name" value="ECTONUCLEOSIDE TRIPHOSPHATE DIPHOSPHOHYDROLASE 8"/>
    <property type="match status" value="1"/>
</dbReference>
<keyword evidence="4" id="KW-0547">Nucleotide-binding</keyword>
<dbReference type="GO" id="GO:0017111">
    <property type="term" value="F:ribonucleoside triphosphate phosphatase activity"/>
    <property type="evidence" value="ECO:0007669"/>
    <property type="project" value="TreeGrafter"/>
</dbReference>
<dbReference type="Gene3D" id="3.30.420.150">
    <property type="entry name" value="Exopolyphosphatase. Domain 2"/>
    <property type="match status" value="1"/>
</dbReference>
<feature type="non-terminal residue" evidence="5">
    <location>
        <position position="398"/>
    </location>
</feature>